<evidence type="ECO:0000256" key="1">
    <source>
        <dbReference type="ARBA" id="ARBA00009381"/>
    </source>
</evidence>
<reference evidence="11" key="1">
    <citation type="journal article" date="2010" name="Science">
        <title>Plasticity of animal genome architecture unmasked by rapid evolution of a pelagic tunicate.</title>
        <authorList>
            <person name="Denoeud F."/>
            <person name="Henriet S."/>
            <person name="Mungpakdee S."/>
            <person name="Aury J.M."/>
            <person name="Da Silva C."/>
            <person name="Brinkmann H."/>
            <person name="Mikhaleva J."/>
            <person name="Olsen L.C."/>
            <person name="Jubin C."/>
            <person name="Canestro C."/>
            <person name="Bouquet J.M."/>
            <person name="Danks G."/>
            <person name="Poulain J."/>
            <person name="Campsteijn C."/>
            <person name="Adamski M."/>
            <person name="Cross I."/>
            <person name="Yadetie F."/>
            <person name="Muffato M."/>
            <person name="Louis A."/>
            <person name="Butcher S."/>
            <person name="Tsagkogeorga G."/>
            <person name="Konrad A."/>
            <person name="Singh S."/>
            <person name="Jensen M.F."/>
            <person name="Cong E.H."/>
            <person name="Eikeseth-Otteraa H."/>
            <person name="Noel B."/>
            <person name="Anthouard V."/>
            <person name="Porcel B.M."/>
            <person name="Kachouri-Lafond R."/>
            <person name="Nishino A."/>
            <person name="Ugolini M."/>
            <person name="Chourrout P."/>
            <person name="Nishida H."/>
            <person name="Aasland R."/>
            <person name="Huzurbazar S."/>
            <person name="Westhof E."/>
            <person name="Delsuc F."/>
            <person name="Lehrach H."/>
            <person name="Reinhardt R."/>
            <person name="Weissenbach J."/>
            <person name="Roy S.W."/>
            <person name="Artiguenave F."/>
            <person name="Postlethwait J.H."/>
            <person name="Manak J.R."/>
            <person name="Thompson E.M."/>
            <person name="Jaillon O."/>
            <person name="Du Pasquier L."/>
            <person name="Boudinot P."/>
            <person name="Liberles D.A."/>
            <person name="Volff J.N."/>
            <person name="Philippe H."/>
            <person name="Lenhard B."/>
            <person name="Roest Crollius H."/>
            <person name="Wincker P."/>
            <person name="Chourrout D."/>
        </authorList>
    </citation>
    <scope>NUCLEOTIDE SEQUENCE [LARGE SCALE GENOMIC DNA]</scope>
</reference>
<comment type="catalytic activity">
    <reaction evidence="10">
        <text>glutathione + H2O = L-cysteinylglycine + L-glutamate</text>
        <dbReference type="Rhea" id="RHEA:28807"/>
        <dbReference type="ChEBI" id="CHEBI:15377"/>
        <dbReference type="ChEBI" id="CHEBI:29985"/>
        <dbReference type="ChEBI" id="CHEBI:57925"/>
        <dbReference type="ChEBI" id="CHEBI:61694"/>
        <dbReference type="EC" id="3.4.19.13"/>
    </reaction>
</comment>
<accession>E4YB64</accession>
<dbReference type="EC" id="3.4.19.13" evidence="10"/>
<dbReference type="Gene3D" id="1.10.246.130">
    <property type="match status" value="1"/>
</dbReference>
<evidence type="ECO:0000256" key="10">
    <source>
        <dbReference type="RuleBase" id="RU368068"/>
    </source>
</evidence>
<dbReference type="GO" id="GO:0036374">
    <property type="term" value="F:glutathione hydrolase activity"/>
    <property type="evidence" value="ECO:0007669"/>
    <property type="project" value="UniProtKB-UniRule"/>
</dbReference>
<evidence type="ECO:0000256" key="6">
    <source>
        <dbReference type="ARBA" id="ARBA00023315"/>
    </source>
</evidence>
<sequence length="583" mass="63671">MSDRFKIIERLFNFGTFCLVLFLAIYVPLNLESDTGSDNTVEVMESVSRESETSIFCKNAAVATDSTLCSSLGKKILKMGGNAVDAGIVTASCLGLQNFHSCGIGGGSFFMVYNGLDDQTFINCRERAPAAASEQMFVKNPENSTYGGLSIAIPSEMACLAEAHTRYGSLEWSVLIDEIVTLLENGIIVTTIQEKPLADHAAKCTNAEMFFNEDGQIKKAGDVIYNSKLADTFRKIGKDKNAFFKGALGQDVVDDIQENGGIVTIQDLTSYKPNVEIPKNIDIGDLRFYIPSAPSSGPVFQFIFNIFANFEKEGVLPVDQLDFNHRIIEAFKFAYGKRSALGDPKFIKNQTTLEMLANLPTMNFAKQFADKIDDETHPLEFYEPEFEIVEDSGTSHMSIVDANGMAVAITSTINTILGSKMIGKRTGIIFNNEMDDFSTPGVSNNYGLPPSPSNFIKPGAQPLSSMCPIIVVDKNSGEVIFTAGASGGSQITTATANVAIRTLLYGDGMNEAIQRARIHHQLLPNEIRKEDRFDLNMIKELEKKGHVYYNGTGRGAVVQGILRRNGLLEAVSDVRKGGKPDGY</sequence>
<name>E4YB64_OIKDI</name>
<dbReference type="GO" id="GO:0006751">
    <property type="term" value="P:glutathione catabolic process"/>
    <property type="evidence" value="ECO:0007669"/>
    <property type="project" value="UniProtKB-UniRule"/>
</dbReference>
<comment type="function">
    <text evidence="10">Cleaves the gamma-glutamyl peptide bond of glutathione and glutathione conjugates.</text>
</comment>
<dbReference type="PANTHER" id="PTHR11686:SF9">
    <property type="entry name" value="RE13973P"/>
    <property type="match status" value="1"/>
</dbReference>
<dbReference type="FunFam" id="3.60.20.40:FF:000001">
    <property type="entry name" value="Gamma-glutamyltranspeptidase 1"/>
    <property type="match status" value="1"/>
</dbReference>
<dbReference type="InterPro" id="IPR029055">
    <property type="entry name" value="Ntn_hydrolases_N"/>
</dbReference>
<dbReference type="Pfam" id="PF01019">
    <property type="entry name" value="G_glu_transpept"/>
    <property type="match status" value="1"/>
</dbReference>
<dbReference type="FunFam" id="1.10.246.130:FF:000005">
    <property type="entry name" value="Gamma-glutamyltranspeptidase 1, putative"/>
    <property type="match status" value="1"/>
</dbReference>
<dbReference type="InterPro" id="IPR043137">
    <property type="entry name" value="GGT_ssub_C"/>
</dbReference>
<keyword evidence="2" id="KW-0645">Protease</keyword>
<dbReference type="InterPro" id="IPR000101">
    <property type="entry name" value="GGT_peptidase"/>
</dbReference>
<dbReference type="GO" id="GO:0103068">
    <property type="term" value="F:leukotriene C4 gamma-glutamyl transferase activity"/>
    <property type="evidence" value="ECO:0007669"/>
    <property type="project" value="UniProtKB-EC"/>
</dbReference>
<keyword evidence="3 10" id="KW-0808">Transferase</keyword>
<evidence type="ECO:0000256" key="3">
    <source>
        <dbReference type="ARBA" id="ARBA00022679"/>
    </source>
</evidence>
<dbReference type="AlphaFoldDB" id="E4YB64"/>
<dbReference type="InterPro" id="IPR043138">
    <property type="entry name" value="GGT_lsub"/>
</dbReference>
<feature type="binding site" evidence="9">
    <location>
        <position position="488"/>
    </location>
    <ligand>
        <name>L-glutamate</name>
        <dbReference type="ChEBI" id="CHEBI:29985"/>
    </ligand>
</feature>
<feature type="binding site" evidence="9">
    <location>
        <begin position="412"/>
        <end position="414"/>
    </location>
    <ligand>
        <name>L-glutamate</name>
        <dbReference type="ChEBI" id="CHEBI:29985"/>
    </ligand>
</feature>
<keyword evidence="10" id="KW-1133">Transmembrane helix</keyword>
<comment type="pathway">
    <text evidence="10">Sulfur metabolism; glutathione metabolism.</text>
</comment>
<feature type="binding site" evidence="9">
    <location>
        <position position="436"/>
    </location>
    <ligand>
        <name>L-glutamate</name>
        <dbReference type="ChEBI" id="CHEBI:29985"/>
    </ligand>
</feature>
<evidence type="ECO:0000256" key="5">
    <source>
        <dbReference type="ARBA" id="ARBA00023180"/>
    </source>
</evidence>
<dbReference type="GO" id="GO:0005886">
    <property type="term" value="C:plasma membrane"/>
    <property type="evidence" value="ECO:0007669"/>
    <property type="project" value="TreeGrafter"/>
</dbReference>
<feature type="binding site" evidence="9">
    <location>
        <position position="125"/>
    </location>
    <ligand>
        <name>L-glutamate</name>
        <dbReference type="ChEBI" id="CHEBI:29985"/>
    </ligand>
</feature>
<protein>
    <recommendedName>
        <fullName evidence="10">Glutathione hydrolase</fullName>
        <ecNumber evidence="10">2.3.2.2</ecNumber>
        <ecNumber evidence="10">3.4.19.13</ecNumber>
    </recommendedName>
    <alternativeName>
        <fullName evidence="10">Gamma-glutamyltransferase</fullName>
    </alternativeName>
    <alternativeName>
        <fullName evidence="10">Gamma-glutamyltranspeptidase</fullName>
    </alternativeName>
</protein>
<dbReference type="SUPFAM" id="SSF56235">
    <property type="entry name" value="N-terminal nucleophile aminohydrolases (Ntn hydrolases)"/>
    <property type="match status" value="1"/>
</dbReference>
<proteinExistence type="inferred from homology"/>
<keyword evidence="6 10" id="KW-0012">Acyltransferase</keyword>
<dbReference type="UniPathway" id="UPA00204"/>
<gene>
    <name evidence="11" type="ORF">GSOID_T00032152001</name>
</gene>
<feature type="transmembrane region" description="Helical" evidence="10">
    <location>
        <begin position="12"/>
        <end position="29"/>
    </location>
</feature>
<evidence type="ECO:0000256" key="4">
    <source>
        <dbReference type="ARBA" id="ARBA00022801"/>
    </source>
</evidence>
<evidence type="ECO:0000313" key="11">
    <source>
        <dbReference type="EMBL" id="CBY32801.1"/>
    </source>
</evidence>
<keyword evidence="10" id="KW-0812">Transmembrane</keyword>
<dbReference type="Gene3D" id="3.60.20.40">
    <property type="match status" value="1"/>
</dbReference>
<comment type="catalytic activity">
    <reaction evidence="10">
        <text>an S-substituted glutathione + H2O = an S-substituted L-cysteinylglycine + L-glutamate</text>
        <dbReference type="Rhea" id="RHEA:59468"/>
        <dbReference type="ChEBI" id="CHEBI:15377"/>
        <dbReference type="ChEBI" id="CHEBI:29985"/>
        <dbReference type="ChEBI" id="CHEBI:90779"/>
        <dbReference type="ChEBI" id="CHEBI:143103"/>
        <dbReference type="EC" id="3.4.19.13"/>
    </reaction>
</comment>
<evidence type="ECO:0000256" key="7">
    <source>
        <dbReference type="ARBA" id="ARBA00084097"/>
    </source>
</evidence>
<dbReference type="PANTHER" id="PTHR11686">
    <property type="entry name" value="GAMMA GLUTAMYL TRANSPEPTIDASE"/>
    <property type="match status" value="1"/>
</dbReference>
<comment type="subcellular location">
    <subcellularLocation>
        <location evidence="10">Membrane</location>
        <topology evidence="10">Single-pass type II membrane protein</topology>
    </subcellularLocation>
</comment>
<evidence type="ECO:0000256" key="9">
    <source>
        <dbReference type="PIRSR" id="PIRSR600101-2"/>
    </source>
</evidence>
<evidence type="ECO:0000256" key="8">
    <source>
        <dbReference type="PIRSR" id="PIRSR600101-1"/>
    </source>
</evidence>
<keyword evidence="5" id="KW-0325">Glycoprotein</keyword>
<dbReference type="PRINTS" id="PR01210">
    <property type="entry name" value="GGTRANSPTASE"/>
</dbReference>
<organism evidence="11">
    <name type="scientific">Oikopleura dioica</name>
    <name type="common">Tunicate</name>
    <dbReference type="NCBI Taxonomy" id="34765"/>
    <lineage>
        <taxon>Eukaryota</taxon>
        <taxon>Metazoa</taxon>
        <taxon>Chordata</taxon>
        <taxon>Tunicata</taxon>
        <taxon>Appendicularia</taxon>
        <taxon>Copelata</taxon>
        <taxon>Oikopleuridae</taxon>
        <taxon>Oikopleura</taxon>
    </lineage>
</organism>
<dbReference type="EC" id="2.3.2.2" evidence="10"/>
<feature type="binding site" evidence="9">
    <location>
        <begin position="464"/>
        <end position="465"/>
    </location>
    <ligand>
        <name>L-glutamate</name>
        <dbReference type="ChEBI" id="CHEBI:29985"/>
    </ligand>
</feature>
<dbReference type="GO" id="GO:0006508">
    <property type="term" value="P:proteolysis"/>
    <property type="evidence" value="ECO:0007669"/>
    <property type="project" value="UniProtKB-KW"/>
</dbReference>
<comment type="similarity">
    <text evidence="1">Belongs to the gamma-glutamyltransferase family.</text>
</comment>
<evidence type="ECO:0000256" key="2">
    <source>
        <dbReference type="ARBA" id="ARBA00022670"/>
    </source>
</evidence>
<keyword evidence="7" id="KW-0800">Toxin</keyword>
<keyword evidence="10" id="KW-0472">Membrane</keyword>
<keyword evidence="7" id="KW-1202">Platelet aggregation activating toxin</keyword>
<keyword evidence="7" id="KW-1199">Hemostasis impairing toxin</keyword>
<dbReference type="EMBL" id="FN654372">
    <property type="protein sequence ID" value="CBY32801.1"/>
    <property type="molecule type" value="Genomic_DNA"/>
</dbReference>
<feature type="active site" description="Nucleophile" evidence="8">
    <location>
        <position position="394"/>
    </location>
</feature>
<dbReference type="Proteomes" id="UP000011014">
    <property type="component" value="Unassembled WGS sequence"/>
</dbReference>
<keyword evidence="4 10" id="KW-0378">Hydrolase</keyword>
<comment type="catalytic activity">
    <reaction evidence="10">
        <text>an N-terminal (5-L-glutamyl)-[peptide] + an alpha-amino acid = 5-L-glutamyl amino acid + an N-terminal L-alpha-aminoacyl-[peptide]</text>
        <dbReference type="Rhea" id="RHEA:23904"/>
        <dbReference type="Rhea" id="RHEA-COMP:9780"/>
        <dbReference type="Rhea" id="RHEA-COMP:9795"/>
        <dbReference type="ChEBI" id="CHEBI:77644"/>
        <dbReference type="ChEBI" id="CHEBI:78597"/>
        <dbReference type="ChEBI" id="CHEBI:78599"/>
        <dbReference type="ChEBI" id="CHEBI:78608"/>
        <dbReference type="EC" id="2.3.2.2"/>
    </reaction>
</comment>